<feature type="transmembrane region" description="Helical" evidence="1">
    <location>
        <begin position="176"/>
        <end position="193"/>
    </location>
</feature>
<proteinExistence type="predicted"/>
<feature type="transmembrane region" description="Helical" evidence="1">
    <location>
        <begin position="100"/>
        <end position="118"/>
    </location>
</feature>
<name>A0A1Y1S7L0_9MICR</name>
<dbReference type="OrthoDB" id="2189450at2759"/>
<dbReference type="EMBL" id="LWDP01000030">
    <property type="protein sequence ID" value="ORD94168.1"/>
    <property type="molecule type" value="Genomic_DNA"/>
</dbReference>
<keyword evidence="3" id="KW-1185">Reference proteome</keyword>
<dbReference type="VEuPathDB" id="MicrosporidiaDB:ECANGB1_1059"/>
<comment type="caution">
    <text evidence="2">The sequence shown here is derived from an EMBL/GenBank/DDBJ whole genome shotgun (WGS) entry which is preliminary data.</text>
</comment>
<keyword evidence="1" id="KW-0472">Membrane</keyword>
<keyword evidence="1" id="KW-1133">Transmembrane helix</keyword>
<dbReference type="AlphaFoldDB" id="A0A1Y1S7L0"/>
<sequence length="197" mass="23529">MLKLFINIAEATMSLFRGLFFDVYASSLSCFVAYAYFHYPEVLVHGRGNVRFGKVSKRYFVLFYLIGLIAAYRTFLVLFLIRRVIESLLYMTKTQSYMNVFHLVHGCSFYYILGIYVTNNTTTATTAFYRNYLVLNVLQGIAHYKLYVSRDLRYKNSHYYCEIALYVLYFYRYRDWFTFNILVYVLLFVVSTIRHCK</sequence>
<organism evidence="2 3">
    <name type="scientific">Enterospora canceri</name>
    <dbReference type="NCBI Taxonomy" id="1081671"/>
    <lineage>
        <taxon>Eukaryota</taxon>
        <taxon>Fungi</taxon>
        <taxon>Fungi incertae sedis</taxon>
        <taxon>Microsporidia</taxon>
        <taxon>Enterocytozoonidae</taxon>
        <taxon>Enterospora</taxon>
    </lineage>
</organism>
<protein>
    <submittedName>
        <fullName evidence="2">Uncharacterized protein</fullName>
    </submittedName>
</protein>
<accession>A0A1Y1S7L0</accession>
<evidence type="ECO:0000256" key="1">
    <source>
        <dbReference type="SAM" id="Phobius"/>
    </source>
</evidence>
<feature type="transmembrane region" description="Helical" evidence="1">
    <location>
        <begin position="59"/>
        <end position="80"/>
    </location>
</feature>
<evidence type="ECO:0000313" key="2">
    <source>
        <dbReference type="EMBL" id="ORD94168.1"/>
    </source>
</evidence>
<reference evidence="2 3" key="1">
    <citation type="journal article" date="2017" name="Environ. Microbiol.">
        <title>Decay of the glycolytic pathway and adaptation to intranuclear parasitism within Enterocytozoonidae microsporidia.</title>
        <authorList>
            <person name="Wiredu Boakye D."/>
            <person name="Jaroenlak P."/>
            <person name="Prachumwat A."/>
            <person name="Williams T.A."/>
            <person name="Bateman K.S."/>
            <person name="Itsathitphaisarn O."/>
            <person name="Sritunyalucksana K."/>
            <person name="Paszkiewicz K.H."/>
            <person name="Moore K.A."/>
            <person name="Stentiford G.D."/>
            <person name="Williams B.A."/>
        </authorList>
    </citation>
    <scope>NUCLEOTIDE SEQUENCE [LARGE SCALE GENOMIC DNA]</scope>
    <source>
        <strain evidence="2 3">GB1</strain>
    </source>
</reference>
<dbReference type="Proteomes" id="UP000192639">
    <property type="component" value="Unassembled WGS sequence"/>
</dbReference>
<gene>
    <name evidence="2" type="ORF">ECANGB1_1059</name>
</gene>
<evidence type="ECO:0000313" key="3">
    <source>
        <dbReference type="Proteomes" id="UP000192639"/>
    </source>
</evidence>
<feature type="transmembrane region" description="Helical" evidence="1">
    <location>
        <begin position="21"/>
        <end position="39"/>
    </location>
</feature>
<keyword evidence="1" id="KW-0812">Transmembrane</keyword>